<accession>A0AAF0FD85</accession>
<name>A0AAF0FD85_9CAUD</name>
<evidence type="ECO:0000313" key="1">
    <source>
        <dbReference type="EMBL" id="WFG40908.1"/>
    </source>
</evidence>
<keyword evidence="2" id="KW-1185">Reference proteome</keyword>
<sequence>MREQIELTFKIGFPIQMAGTDIITQFERRVADAASLICGGCETAYSTGWWKDDGASHAQRFTGKLEAEATLTIKVSCEIAKSQEAYRHIKNAIIVYARDGGVKTNWVHVQRVPFIGMHFSVEDAYLSAVEVRDVVSPGTRFAHS</sequence>
<proteinExistence type="predicted"/>
<dbReference type="Proteomes" id="UP001216172">
    <property type="component" value="Segment"/>
</dbReference>
<protein>
    <submittedName>
        <fullName evidence="1">Uncharacterized protein</fullName>
    </submittedName>
</protein>
<gene>
    <name evidence="1" type="ORF">ParaMal1_00024</name>
</gene>
<reference evidence="1" key="1">
    <citation type="submission" date="2023-02" db="EMBL/GenBank/DDBJ databases">
        <authorList>
            <person name="Rihtman B."/>
        </authorList>
    </citation>
    <scope>NUCLEOTIDE SEQUENCE</scope>
</reference>
<dbReference type="EMBL" id="OQ376858">
    <property type="protein sequence ID" value="WFG40908.1"/>
    <property type="molecule type" value="Genomic_DNA"/>
</dbReference>
<organism evidence="1 2">
    <name type="scientific">Paracoccus phage ParMal1</name>
    <dbReference type="NCBI Taxonomy" id="3032416"/>
    <lineage>
        <taxon>Viruses</taxon>
        <taxon>Duplodnaviria</taxon>
        <taxon>Heunggongvirae</taxon>
        <taxon>Uroviricota</taxon>
        <taxon>Caudoviricetes</taxon>
        <taxon>Autographivirales</taxon>
        <taxon>Autographivirales incertae sedis</taxon>
        <taxon>Mallvirus</taxon>
        <taxon>Mallvirus ParMal1</taxon>
    </lineage>
</organism>
<evidence type="ECO:0000313" key="2">
    <source>
        <dbReference type="Proteomes" id="UP001216172"/>
    </source>
</evidence>